<comment type="caution">
    <text evidence="2">The sequence shown here is derived from an EMBL/GenBank/DDBJ whole genome shotgun (WGS) entry which is preliminary data.</text>
</comment>
<gene>
    <name evidence="2" type="ORF">QV09_05695</name>
</gene>
<dbReference type="InterPro" id="IPR024432">
    <property type="entry name" value="Put_RecE_PDDEXK-like_dom"/>
</dbReference>
<accession>A0AB36E2R6</accession>
<dbReference type="InterPro" id="IPR011604">
    <property type="entry name" value="PDDEXK-like_dom_sf"/>
</dbReference>
<organism evidence="2 3">
    <name type="scientific">Gallibacterium salpingitidis</name>
    <dbReference type="NCBI Taxonomy" id="505341"/>
    <lineage>
        <taxon>Bacteria</taxon>
        <taxon>Pseudomonadati</taxon>
        <taxon>Pseudomonadota</taxon>
        <taxon>Gammaproteobacteria</taxon>
        <taxon>Pasteurellales</taxon>
        <taxon>Pasteurellaceae</taxon>
        <taxon>Gallibacterium</taxon>
    </lineage>
</organism>
<sequence>MPNAEYHASPAISKSGLDKIEKSPAHYFYSEPEKTKALIIGSAFHDLVLLPDVFEKNYIVKPEGLNLSTKEGKSWKANAESEGKEIISHEDFQQINAMKESVFAHHAASKLLSSGKPEVSIFWEDEIGVDCRCRPDFINDNQIIVDLKTTTDASPEGFAKSVANFRYHVQDAYYSYGFKQAFGYPPKGFVFIAVEKDPPYAVGVYTLNDEAKLEGEIRFRANLETYKEALERNVWDAFSQKIETLSLPNWAFKS</sequence>
<feature type="domain" description="Putative exodeoxyribonuclease 8 PDDEXK-like" evidence="1">
    <location>
        <begin position="15"/>
        <end position="245"/>
    </location>
</feature>
<evidence type="ECO:0000313" key="2">
    <source>
        <dbReference type="EMBL" id="OBX10467.1"/>
    </source>
</evidence>
<proteinExistence type="predicted"/>
<dbReference type="Gene3D" id="3.90.320.10">
    <property type="match status" value="1"/>
</dbReference>
<dbReference type="Proteomes" id="UP000092527">
    <property type="component" value="Unassembled WGS sequence"/>
</dbReference>
<dbReference type="Pfam" id="PF12684">
    <property type="entry name" value="DUF3799"/>
    <property type="match status" value="1"/>
</dbReference>
<evidence type="ECO:0000259" key="1">
    <source>
        <dbReference type="Pfam" id="PF12684"/>
    </source>
</evidence>
<protein>
    <submittedName>
        <fullName evidence="2">Exodeoxyribonuclease VIII</fullName>
    </submittedName>
</protein>
<reference evidence="2 3" key="1">
    <citation type="submission" date="2014-11" db="EMBL/GenBank/DDBJ databases">
        <title>Pan-genome of Gallibacterium spp.</title>
        <authorList>
            <person name="Kudirkiene E."/>
            <person name="Bojesen A.M."/>
        </authorList>
    </citation>
    <scope>NUCLEOTIDE SEQUENCE [LARGE SCALE GENOMIC DNA]</scope>
    <source>
        <strain evidence="2 3">18469/18</strain>
    </source>
</reference>
<dbReference type="AlphaFoldDB" id="A0AB36E2R6"/>
<evidence type="ECO:0000313" key="3">
    <source>
        <dbReference type="Proteomes" id="UP000092527"/>
    </source>
</evidence>
<name>A0AB36E2R6_9PAST</name>
<dbReference type="EMBL" id="JTJU01000028">
    <property type="protein sequence ID" value="OBX10467.1"/>
    <property type="molecule type" value="Genomic_DNA"/>
</dbReference>